<feature type="non-terminal residue" evidence="3">
    <location>
        <position position="1"/>
    </location>
</feature>
<dbReference type="SUPFAM" id="SSF54236">
    <property type="entry name" value="Ubiquitin-like"/>
    <property type="match status" value="1"/>
</dbReference>
<dbReference type="GO" id="GO:0031032">
    <property type="term" value="P:actomyosin structure organization"/>
    <property type="evidence" value="ECO:0007669"/>
    <property type="project" value="TreeGrafter"/>
</dbReference>
<evidence type="ECO:0000256" key="1">
    <source>
        <dbReference type="SAM" id="MobiDB-lite"/>
    </source>
</evidence>
<dbReference type="GO" id="GO:0005856">
    <property type="term" value="C:cytoskeleton"/>
    <property type="evidence" value="ECO:0007669"/>
    <property type="project" value="TreeGrafter"/>
</dbReference>
<protein>
    <submittedName>
        <fullName evidence="3">E3 ubiquitin-protein ligase MYLIP</fullName>
    </submittedName>
</protein>
<dbReference type="InterPro" id="IPR018979">
    <property type="entry name" value="FERM_N"/>
</dbReference>
<name>A0AA35RHR9_GEOBA</name>
<proteinExistence type="predicted"/>
<dbReference type="PROSITE" id="PS50057">
    <property type="entry name" value="FERM_3"/>
    <property type="match status" value="1"/>
</dbReference>
<feature type="region of interest" description="Disordered" evidence="1">
    <location>
        <begin position="1"/>
        <end position="56"/>
    </location>
</feature>
<dbReference type="PANTHER" id="PTHR23280:SF21">
    <property type="entry name" value="PROTEIN 4.1 HOMOLOG"/>
    <property type="match status" value="1"/>
</dbReference>
<keyword evidence="4" id="KW-1185">Reference proteome</keyword>
<comment type="caution">
    <text evidence="3">The sequence shown here is derived from an EMBL/GenBank/DDBJ whole genome shotgun (WGS) entry which is preliminary data.</text>
</comment>
<dbReference type="Gene3D" id="3.10.20.90">
    <property type="entry name" value="Phosphatidylinositol 3-kinase Catalytic Subunit, Chain A, domain 1"/>
    <property type="match status" value="1"/>
</dbReference>
<evidence type="ECO:0000313" key="4">
    <source>
        <dbReference type="Proteomes" id="UP001174909"/>
    </source>
</evidence>
<dbReference type="Proteomes" id="UP001174909">
    <property type="component" value="Unassembled WGS sequence"/>
</dbReference>
<sequence length="210" mass="23858">QKQQEEHYTSLAIDPAHVMSSRDSERLGVAESEASTAGLMRESRDSRRLSSSSSSGRRWKTVPVTVVLPDCSAFFMELREDCKGFDCLAKMCEVLGIVEVDYFGLKYADRLAGCEAWVNTRLNLRRQLKRTNQPYRLAFRVKFFTDSILCSNPPPRTSKHVAVDKYLEKVGDLECGINSYRGYYEDKHVSINVGSRHIHIIDSNNATINK</sequence>
<evidence type="ECO:0000313" key="3">
    <source>
        <dbReference type="EMBL" id="CAI8011720.1"/>
    </source>
</evidence>
<feature type="domain" description="FERM" evidence="2">
    <location>
        <begin position="62"/>
        <end position="210"/>
    </location>
</feature>
<reference evidence="3" key="1">
    <citation type="submission" date="2023-03" db="EMBL/GenBank/DDBJ databases">
        <authorList>
            <person name="Steffen K."/>
            <person name="Cardenas P."/>
        </authorList>
    </citation>
    <scope>NUCLEOTIDE SEQUENCE</scope>
</reference>
<dbReference type="EMBL" id="CASHTH010001117">
    <property type="protein sequence ID" value="CAI8011720.1"/>
    <property type="molecule type" value="Genomic_DNA"/>
</dbReference>
<dbReference type="InterPro" id="IPR029071">
    <property type="entry name" value="Ubiquitin-like_domsf"/>
</dbReference>
<gene>
    <name evidence="3" type="ORF">GBAR_LOCUS7520</name>
</gene>
<organism evidence="3 4">
    <name type="scientific">Geodia barretti</name>
    <name type="common">Barrett's horny sponge</name>
    <dbReference type="NCBI Taxonomy" id="519541"/>
    <lineage>
        <taxon>Eukaryota</taxon>
        <taxon>Metazoa</taxon>
        <taxon>Porifera</taxon>
        <taxon>Demospongiae</taxon>
        <taxon>Heteroscleromorpha</taxon>
        <taxon>Tetractinellida</taxon>
        <taxon>Astrophorina</taxon>
        <taxon>Geodiidae</taxon>
        <taxon>Geodia</taxon>
    </lineage>
</organism>
<dbReference type="PANTHER" id="PTHR23280">
    <property type="entry name" value="4.1 G PROTEIN"/>
    <property type="match status" value="1"/>
</dbReference>
<dbReference type="InterPro" id="IPR000299">
    <property type="entry name" value="FERM_domain"/>
</dbReference>
<dbReference type="AlphaFoldDB" id="A0AA35RHR9"/>
<accession>A0AA35RHR9</accession>
<evidence type="ECO:0000259" key="2">
    <source>
        <dbReference type="PROSITE" id="PS50057"/>
    </source>
</evidence>
<dbReference type="Pfam" id="PF09379">
    <property type="entry name" value="FERM_N"/>
    <property type="match status" value="1"/>
</dbReference>